<proteinExistence type="predicted"/>
<dbReference type="SUPFAM" id="SSF54695">
    <property type="entry name" value="POZ domain"/>
    <property type="match status" value="2"/>
</dbReference>
<dbReference type="PANTHER" id="PTHR47843">
    <property type="entry name" value="BTB DOMAIN-CONTAINING PROTEIN-RELATED"/>
    <property type="match status" value="1"/>
</dbReference>
<organism evidence="2 3">
    <name type="scientific">Cudoniella acicularis</name>
    <dbReference type="NCBI Taxonomy" id="354080"/>
    <lineage>
        <taxon>Eukaryota</taxon>
        <taxon>Fungi</taxon>
        <taxon>Dikarya</taxon>
        <taxon>Ascomycota</taxon>
        <taxon>Pezizomycotina</taxon>
        <taxon>Leotiomycetes</taxon>
        <taxon>Helotiales</taxon>
        <taxon>Tricladiaceae</taxon>
        <taxon>Cudoniella</taxon>
    </lineage>
</organism>
<evidence type="ECO:0000259" key="1">
    <source>
        <dbReference type="PROSITE" id="PS50097"/>
    </source>
</evidence>
<gene>
    <name evidence="2" type="ORF">G7Y89_g2885</name>
</gene>
<dbReference type="InterPro" id="IPR000210">
    <property type="entry name" value="BTB/POZ_dom"/>
</dbReference>
<accession>A0A8H4RTA0</accession>
<feature type="domain" description="BTB" evidence="1">
    <location>
        <begin position="207"/>
        <end position="271"/>
    </location>
</feature>
<comment type="caution">
    <text evidence="2">The sequence shown here is derived from an EMBL/GenBank/DDBJ whole genome shotgun (WGS) entry which is preliminary data.</text>
</comment>
<dbReference type="PROSITE" id="PS50097">
    <property type="entry name" value="BTB"/>
    <property type="match status" value="2"/>
</dbReference>
<dbReference type="InterPro" id="IPR011333">
    <property type="entry name" value="SKP1/BTB/POZ_sf"/>
</dbReference>
<reference evidence="2 3" key="1">
    <citation type="submission" date="2020-03" db="EMBL/GenBank/DDBJ databases">
        <title>Draft Genome Sequence of Cudoniella acicularis.</title>
        <authorList>
            <person name="Buettner E."/>
            <person name="Kellner H."/>
        </authorList>
    </citation>
    <scope>NUCLEOTIDE SEQUENCE [LARGE SCALE GENOMIC DNA]</scope>
    <source>
        <strain evidence="2 3">DSM 108380</strain>
    </source>
</reference>
<sequence>MAAPLGDRLGTDIITLVVGPKRKEFAVHKSILCDASDLFAKDLVKKEDVPGIKSHLHYPTDDPTVISLFVDYLYRSTVPERSASGDLFTLFNLYLFAERLCLRDLANKTADRIQDLLQQLPTDQPGAEEFAKDPQPSQGSTQPHFLPTILREAAKTRSRGGAEYNIASRSTSRLLKIRICKTGLWHSTFKMANHAPPTLLGDNIGTQMVTIIVGRSRTKFVVHKDLICHTAVFFSKAFTSAFVERDGVMGLPEESPEAFSLFVDWLYKGVIPCVTAQAHLENLVKLYVFAEKLCLEVLANKTMDQIAMLCHFFKAAEISTPMVEYIYKNTFTDSPIRLYSLRDWVYHLDIEGKTGVPRDKDIKGLRQLFDKAEDFFLDYFRHSRKCKLGGMLSVRV</sequence>
<dbReference type="Proteomes" id="UP000566819">
    <property type="component" value="Unassembled WGS sequence"/>
</dbReference>
<feature type="domain" description="BTB" evidence="1">
    <location>
        <begin position="11"/>
        <end position="82"/>
    </location>
</feature>
<dbReference type="Gene3D" id="3.30.710.10">
    <property type="entry name" value="Potassium Channel Kv1.1, Chain A"/>
    <property type="match status" value="2"/>
</dbReference>
<evidence type="ECO:0000313" key="2">
    <source>
        <dbReference type="EMBL" id="KAF4635213.1"/>
    </source>
</evidence>
<dbReference type="EMBL" id="JAAMPI010000134">
    <property type="protein sequence ID" value="KAF4635213.1"/>
    <property type="molecule type" value="Genomic_DNA"/>
</dbReference>
<dbReference type="CDD" id="cd18186">
    <property type="entry name" value="BTB_POZ_ZBTB_KLHL-like"/>
    <property type="match status" value="2"/>
</dbReference>
<name>A0A8H4RTA0_9HELO</name>
<dbReference type="OrthoDB" id="6359816at2759"/>
<dbReference type="SMART" id="SM00225">
    <property type="entry name" value="BTB"/>
    <property type="match status" value="2"/>
</dbReference>
<dbReference type="Pfam" id="PF00651">
    <property type="entry name" value="BTB"/>
    <property type="match status" value="2"/>
</dbReference>
<evidence type="ECO:0000313" key="3">
    <source>
        <dbReference type="Proteomes" id="UP000566819"/>
    </source>
</evidence>
<dbReference type="AlphaFoldDB" id="A0A8H4RTA0"/>
<keyword evidence="3" id="KW-1185">Reference proteome</keyword>
<protein>
    <recommendedName>
        <fullName evidence="1">BTB domain-containing protein</fullName>
    </recommendedName>
</protein>